<gene>
    <name evidence="1" type="ORF">PCAR00345_LOCUS5673</name>
</gene>
<accession>A0A7S4EU37</accession>
<proteinExistence type="predicted"/>
<name>A0A7S4EU37_CHRCT</name>
<organism evidence="1">
    <name type="scientific">Chrysotila carterae</name>
    <name type="common">Marine alga</name>
    <name type="synonym">Syracosphaera carterae</name>
    <dbReference type="NCBI Taxonomy" id="13221"/>
    <lineage>
        <taxon>Eukaryota</taxon>
        <taxon>Haptista</taxon>
        <taxon>Haptophyta</taxon>
        <taxon>Prymnesiophyceae</taxon>
        <taxon>Isochrysidales</taxon>
        <taxon>Isochrysidaceae</taxon>
        <taxon>Chrysotila</taxon>
    </lineage>
</organism>
<evidence type="ECO:0000313" key="1">
    <source>
        <dbReference type="EMBL" id="CAE0753086.1"/>
    </source>
</evidence>
<dbReference type="AlphaFoldDB" id="A0A7S4EU37"/>
<reference evidence="1" key="1">
    <citation type="submission" date="2021-01" db="EMBL/GenBank/DDBJ databases">
        <authorList>
            <person name="Corre E."/>
            <person name="Pelletier E."/>
            <person name="Niang G."/>
            <person name="Scheremetjew M."/>
            <person name="Finn R."/>
            <person name="Kale V."/>
            <person name="Holt S."/>
            <person name="Cochrane G."/>
            <person name="Meng A."/>
            <person name="Brown T."/>
            <person name="Cohen L."/>
        </authorList>
    </citation>
    <scope>NUCLEOTIDE SEQUENCE</scope>
    <source>
        <strain evidence="1">CCMP645</strain>
    </source>
</reference>
<protein>
    <submittedName>
        <fullName evidence="1">Uncharacterized protein</fullName>
    </submittedName>
</protein>
<sequence>MSWHPQEPHAVQLCIPGSTFIAQPRESDADASTTEAYGVCEAMLLVKARYMSNASVTKSIKLISLRNSMHGAPSGCKAAPSTCTQKSSSCVYVVSALICRDAASFSCSEQRYFRIRSMASCSGSRHHGHSANSSCAHVRAHAPGAGTPTPAQTRSLGLDARCSCLRGHVGSLVFAQPSARTMDLHSQAQ</sequence>
<dbReference type="EMBL" id="HBIZ01009656">
    <property type="protein sequence ID" value="CAE0753086.1"/>
    <property type="molecule type" value="Transcribed_RNA"/>
</dbReference>